<dbReference type="Pfam" id="PF01395">
    <property type="entry name" value="PBP_GOBP"/>
    <property type="match status" value="1"/>
</dbReference>
<dbReference type="EnsemblMetazoa" id="XM_050651820.1">
    <property type="protein sequence ID" value="XP_050507777.1"/>
    <property type="gene ID" value="LOC126885305"/>
</dbReference>
<keyword evidence="1" id="KW-0732">Signal</keyword>
<evidence type="ECO:0000313" key="3">
    <source>
        <dbReference type="Proteomes" id="UP001652700"/>
    </source>
</evidence>
<dbReference type="EnsemblMetazoa" id="XM_050651822.1">
    <property type="protein sequence ID" value="XP_050507779.1"/>
    <property type="gene ID" value="LOC126885305"/>
</dbReference>
<sequence length="188" mass="20716">MKVLIILFVVIAAAMASYGPGGHGGGGYGGGGYGGDEDGDYGGHEGGGYGGHRGTHGGGGHNRGRIHVYQNFILPQEEKDILHNYHLQCQRQSKCGMEYIRSPHQYEDYEPLGKYMLCVCQKYGFMYPNGRFNYDMLSRKLGLVCTDEDPEVYIDGCAVPSANPYSTAVKLINCLDDYGFHYLDQCVY</sequence>
<name>A0ABM5KC64_DIAVI</name>
<dbReference type="SUPFAM" id="SSF47565">
    <property type="entry name" value="Insect pheromone/odorant-binding proteins"/>
    <property type="match status" value="1"/>
</dbReference>
<dbReference type="RefSeq" id="XP_050507778.1">
    <property type="nucleotide sequence ID" value="XM_050651821.1"/>
</dbReference>
<keyword evidence="3" id="KW-1185">Reference proteome</keyword>
<dbReference type="CDD" id="cd23992">
    <property type="entry name" value="PBP_GOBP"/>
    <property type="match status" value="1"/>
</dbReference>
<dbReference type="InterPro" id="IPR036728">
    <property type="entry name" value="PBP_GOBP_sf"/>
</dbReference>
<dbReference type="RefSeq" id="XP_050507779.1">
    <property type="nucleotide sequence ID" value="XM_050651822.1"/>
</dbReference>
<feature type="chain" id="PRO_5045028478" evidence="1">
    <location>
        <begin position="17"/>
        <end position="188"/>
    </location>
</feature>
<protein>
    <submittedName>
        <fullName evidence="2">Uncharacterized protein</fullName>
    </submittedName>
</protein>
<evidence type="ECO:0000313" key="2">
    <source>
        <dbReference type="EnsemblMetazoa" id="XP_050507778.1"/>
    </source>
</evidence>
<dbReference type="EnsemblMetazoa" id="XM_050651821.1">
    <property type="protein sequence ID" value="XP_050507778.1"/>
    <property type="gene ID" value="LOC126885305"/>
</dbReference>
<evidence type="ECO:0000256" key="1">
    <source>
        <dbReference type="SAM" id="SignalP"/>
    </source>
</evidence>
<organism evidence="2 3">
    <name type="scientific">Diabrotica virgifera virgifera</name>
    <name type="common">western corn rootworm</name>
    <dbReference type="NCBI Taxonomy" id="50390"/>
    <lineage>
        <taxon>Eukaryota</taxon>
        <taxon>Metazoa</taxon>
        <taxon>Ecdysozoa</taxon>
        <taxon>Arthropoda</taxon>
        <taxon>Hexapoda</taxon>
        <taxon>Insecta</taxon>
        <taxon>Pterygota</taxon>
        <taxon>Neoptera</taxon>
        <taxon>Endopterygota</taxon>
        <taxon>Coleoptera</taxon>
        <taxon>Polyphaga</taxon>
        <taxon>Cucujiformia</taxon>
        <taxon>Chrysomeloidea</taxon>
        <taxon>Chrysomelidae</taxon>
        <taxon>Galerucinae</taxon>
        <taxon>Diabroticina</taxon>
        <taxon>Diabroticites</taxon>
        <taxon>Diabrotica</taxon>
    </lineage>
</organism>
<dbReference type="GeneID" id="126885305"/>
<dbReference type="Proteomes" id="UP001652700">
    <property type="component" value="Unplaced"/>
</dbReference>
<dbReference type="InterPro" id="IPR006170">
    <property type="entry name" value="PBP/GOBP"/>
</dbReference>
<proteinExistence type="predicted"/>
<feature type="signal peptide" evidence="1">
    <location>
        <begin position="1"/>
        <end position="16"/>
    </location>
</feature>
<accession>A0ABM5KC64</accession>
<dbReference type="RefSeq" id="XP_050507777.1">
    <property type="nucleotide sequence ID" value="XM_050651820.1"/>
</dbReference>
<dbReference type="Gene3D" id="1.10.238.20">
    <property type="entry name" value="Pheromone/general odorant binding protein domain"/>
    <property type="match status" value="1"/>
</dbReference>
<reference evidence="2" key="1">
    <citation type="submission" date="2025-05" db="UniProtKB">
        <authorList>
            <consortium name="EnsemblMetazoa"/>
        </authorList>
    </citation>
    <scope>IDENTIFICATION</scope>
</reference>